<dbReference type="EMBL" id="WIXE01010877">
    <property type="protein sequence ID" value="KAK5977243.1"/>
    <property type="molecule type" value="Genomic_DNA"/>
</dbReference>
<sequence>MDISLCDHTFVHHTMHSTSNFRLFAYWLNPQLRETLYYFIGRTSIICLQYGLTILPTPDISEHPSPPYWRTSWHSAPFSKQGVCFEAFWGYDCGKMIQESGPNLRPNRRRCVDDDAEQEHTCDGNANEQQQAALSEVNPKRQQRRRQNERADISDFAQDRKRTEEEEKRIAQLEANARRQRLRRENETAEERAARLRANALRQRKRRQKETAEQRAARLQANAQRQQRLRLKARSARQETVLPSVPTLLPPQPNICLQNLQQPPLPYPFTLPCDTNFTCAQ</sequence>
<feature type="region of interest" description="Disordered" evidence="1">
    <location>
        <begin position="201"/>
        <end position="225"/>
    </location>
</feature>
<dbReference type="AlphaFoldDB" id="A0AAN8G5I6"/>
<gene>
    <name evidence="2" type="ORF">GCK32_002753</name>
</gene>
<feature type="region of interest" description="Disordered" evidence="1">
    <location>
        <begin position="115"/>
        <end position="168"/>
    </location>
</feature>
<proteinExistence type="predicted"/>
<keyword evidence="3" id="KW-1185">Reference proteome</keyword>
<evidence type="ECO:0000313" key="2">
    <source>
        <dbReference type="EMBL" id="KAK5977243.1"/>
    </source>
</evidence>
<evidence type="ECO:0000313" key="3">
    <source>
        <dbReference type="Proteomes" id="UP001331761"/>
    </source>
</evidence>
<evidence type="ECO:0000256" key="1">
    <source>
        <dbReference type="SAM" id="MobiDB-lite"/>
    </source>
</evidence>
<dbReference type="Proteomes" id="UP001331761">
    <property type="component" value="Unassembled WGS sequence"/>
</dbReference>
<feature type="compositionally biased region" description="Basic and acidic residues" evidence="1">
    <location>
        <begin position="146"/>
        <end position="168"/>
    </location>
</feature>
<protein>
    <submittedName>
        <fullName evidence="2">Uncharacterized protein</fullName>
    </submittedName>
</protein>
<accession>A0AAN8G5I6</accession>
<reference evidence="2 3" key="1">
    <citation type="submission" date="2019-10" db="EMBL/GenBank/DDBJ databases">
        <title>Assembly and Annotation for the nematode Trichostrongylus colubriformis.</title>
        <authorList>
            <person name="Martin J."/>
        </authorList>
    </citation>
    <scope>NUCLEOTIDE SEQUENCE [LARGE SCALE GENOMIC DNA]</scope>
    <source>
        <strain evidence="2">G859</strain>
        <tissue evidence="2">Whole worm</tissue>
    </source>
</reference>
<comment type="caution">
    <text evidence="2">The sequence shown here is derived from an EMBL/GenBank/DDBJ whole genome shotgun (WGS) entry which is preliminary data.</text>
</comment>
<organism evidence="2 3">
    <name type="scientific">Trichostrongylus colubriformis</name>
    <name type="common">Black scour worm</name>
    <dbReference type="NCBI Taxonomy" id="6319"/>
    <lineage>
        <taxon>Eukaryota</taxon>
        <taxon>Metazoa</taxon>
        <taxon>Ecdysozoa</taxon>
        <taxon>Nematoda</taxon>
        <taxon>Chromadorea</taxon>
        <taxon>Rhabditida</taxon>
        <taxon>Rhabditina</taxon>
        <taxon>Rhabditomorpha</taxon>
        <taxon>Strongyloidea</taxon>
        <taxon>Trichostrongylidae</taxon>
        <taxon>Trichostrongylus</taxon>
    </lineage>
</organism>
<name>A0AAN8G5I6_TRICO</name>
<feature type="compositionally biased region" description="Polar residues" evidence="1">
    <location>
        <begin position="124"/>
        <end position="133"/>
    </location>
</feature>